<accession>A0A843TIN8</accession>
<feature type="compositionally biased region" description="Basic and acidic residues" evidence="1">
    <location>
        <begin position="18"/>
        <end position="39"/>
    </location>
</feature>
<protein>
    <submittedName>
        <fullName evidence="2">Uncharacterized protein</fullName>
    </submittedName>
</protein>
<keyword evidence="3" id="KW-1185">Reference proteome</keyword>
<dbReference type="Proteomes" id="UP000652761">
    <property type="component" value="Unassembled WGS sequence"/>
</dbReference>
<dbReference type="GO" id="GO:0005742">
    <property type="term" value="C:mitochondrial outer membrane translocase complex"/>
    <property type="evidence" value="ECO:0007669"/>
    <property type="project" value="InterPro"/>
</dbReference>
<sequence length="109" mass="11903">MLERAIALQGVFVLDLRDGGEDRGEQNGDGARFAERGDGDGDVDGDASPRKPEKGGMFLGQIRRPDKAAAHRQLKTHLAIMGAVIAVIRATPYVLHLLSKEKEELRLEL</sequence>
<organism evidence="2 3">
    <name type="scientific">Colocasia esculenta</name>
    <name type="common">Wild taro</name>
    <name type="synonym">Arum esculentum</name>
    <dbReference type="NCBI Taxonomy" id="4460"/>
    <lineage>
        <taxon>Eukaryota</taxon>
        <taxon>Viridiplantae</taxon>
        <taxon>Streptophyta</taxon>
        <taxon>Embryophyta</taxon>
        <taxon>Tracheophyta</taxon>
        <taxon>Spermatophyta</taxon>
        <taxon>Magnoliopsida</taxon>
        <taxon>Liliopsida</taxon>
        <taxon>Araceae</taxon>
        <taxon>Aroideae</taxon>
        <taxon>Colocasieae</taxon>
        <taxon>Colocasia</taxon>
    </lineage>
</organism>
<evidence type="ECO:0000313" key="2">
    <source>
        <dbReference type="EMBL" id="MQL69977.1"/>
    </source>
</evidence>
<dbReference type="PANTHER" id="PTHR35999:SF1">
    <property type="entry name" value="MITOCHONDRIAL IMPORT RECEPTOR SUBUNIT TOM6 HOMOLOG"/>
    <property type="match status" value="1"/>
</dbReference>
<reference evidence="2" key="1">
    <citation type="submission" date="2017-07" db="EMBL/GenBank/DDBJ databases">
        <title>Taro Niue Genome Assembly and Annotation.</title>
        <authorList>
            <person name="Atibalentja N."/>
            <person name="Keating K."/>
            <person name="Fields C.J."/>
        </authorList>
    </citation>
    <scope>NUCLEOTIDE SEQUENCE</scope>
    <source>
        <strain evidence="2">Niue_2</strain>
        <tissue evidence="2">Leaf</tissue>
    </source>
</reference>
<evidence type="ECO:0000313" key="3">
    <source>
        <dbReference type="Proteomes" id="UP000652761"/>
    </source>
</evidence>
<dbReference type="OrthoDB" id="1912883at2759"/>
<feature type="region of interest" description="Disordered" evidence="1">
    <location>
        <begin position="18"/>
        <end position="62"/>
    </location>
</feature>
<dbReference type="PANTHER" id="PTHR35999">
    <property type="entry name" value="MITOCHONDRIAL IMPORT RECEPTOR SUBUNIT TOM6 HOMOLOG"/>
    <property type="match status" value="1"/>
</dbReference>
<dbReference type="AlphaFoldDB" id="A0A843TIN8"/>
<comment type="caution">
    <text evidence="2">The sequence shown here is derived from an EMBL/GenBank/DDBJ whole genome shotgun (WGS) entry which is preliminary data.</text>
</comment>
<name>A0A843TIN8_COLES</name>
<dbReference type="EMBL" id="NMUH01000052">
    <property type="protein sequence ID" value="MQL69977.1"/>
    <property type="molecule type" value="Genomic_DNA"/>
</dbReference>
<proteinExistence type="predicted"/>
<dbReference type="InterPro" id="IPR034554">
    <property type="entry name" value="TOM6_plants"/>
</dbReference>
<gene>
    <name evidence="2" type="ORF">Taro_002279</name>
</gene>
<evidence type="ECO:0000256" key="1">
    <source>
        <dbReference type="SAM" id="MobiDB-lite"/>
    </source>
</evidence>